<protein>
    <submittedName>
        <fullName evidence="1">Uncharacterized protein</fullName>
    </submittedName>
</protein>
<accession>A0A6J5M249</accession>
<organism evidence="1">
    <name type="scientific">uncultured Caudovirales phage</name>
    <dbReference type="NCBI Taxonomy" id="2100421"/>
    <lineage>
        <taxon>Viruses</taxon>
        <taxon>Duplodnaviria</taxon>
        <taxon>Heunggongvirae</taxon>
        <taxon>Uroviricota</taxon>
        <taxon>Caudoviricetes</taxon>
        <taxon>Peduoviridae</taxon>
        <taxon>Maltschvirus</taxon>
        <taxon>Maltschvirus maltsch</taxon>
    </lineage>
</organism>
<evidence type="ECO:0000313" key="1">
    <source>
        <dbReference type="EMBL" id="CAB4139603.1"/>
    </source>
</evidence>
<name>A0A6J5M249_9CAUD</name>
<proteinExistence type="predicted"/>
<gene>
    <name evidence="1" type="ORF">UFOVP346_64</name>
</gene>
<dbReference type="EMBL" id="LR796352">
    <property type="protein sequence ID" value="CAB4139603.1"/>
    <property type="molecule type" value="Genomic_DNA"/>
</dbReference>
<sequence>MTKQEILQAMAKQFQPEQFYSLSHPLVSALQKEFNRGKFLYVVESVYVYDNGDELVTKVGVRVYEDSDDAAGSDYVLSYDINGQAIL</sequence>
<reference evidence="1" key="1">
    <citation type="submission" date="2020-04" db="EMBL/GenBank/DDBJ databases">
        <authorList>
            <person name="Chiriac C."/>
            <person name="Salcher M."/>
            <person name="Ghai R."/>
            <person name="Kavagutti S V."/>
        </authorList>
    </citation>
    <scope>NUCLEOTIDE SEQUENCE</scope>
</reference>